<dbReference type="PANTHER" id="PTHR15704:SF7">
    <property type="entry name" value="SUPERKILLER COMPLEX PROTEIN 3"/>
    <property type="match status" value="1"/>
</dbReference>
<dbReference type="SMART" id="SM00028">
    <property type="entry name" value="TPR"/>
    <property type="match status" value="13"/>
</dbReference>
<feature type="repeat" description="TPR" evidence="3">
    <location>
        <begin position="859"/>
        <end position="892"/>
    </location>
</feature>
<feature type="compositionally biased region" description="Basic and acidic residues" evidence="4">
    <location>
        <begin position="415"/>
        <end position="429"/>
    </location>
</feature>
<reference evidence="5" key="1">
    <citation type="journal article" date="2022" name="G3 (Bethesda)">
        <title>High quality genome of the basidiomycete yeast Dioszegia hungarica PDD-24b-2 isolated from cloud water.</title>
        <authorList>
            <person name="Jarrige D."/>
            <person name="Haridas S."/>
            <person name="Bleykasten-Grosshans C."/>
            <person name="Joly M."/>
            <person name="Nadalig T."/>
            <person name="Sancelme M."/>
            <person name="Vuilleumier S."/>
            <person name="Grigoriev I.V."/>
            <person name="Amato P."/>
            <person name="Bringel F."/>
        </authorList>
    </citation>
    <scope>NUCLEOTIDE SEQUENCE</scope>
    <source>
        <strain evidence="5">PDD-24b-2</strain>
    </source>
</reference>
<evidence type="ECO:0000313" key="5">
    <source>
        <dbReference type="EMBL" id="KAI9631935.1"/>
    </source>
</evidence>
<dbReference type="Pfam" id="PF14559">
    <property type="entry name" value="TPR_19"/>
    <property type="match status" value="1"/>
</dbReference>
<dbReference type="Pfam" id="PF13181">
    <property type="entry name" value="TPR_8"/>
    <property type="match status" value="2"/>
</dbReference>
<dbReference type="SUPFAM" id="SSF48452">
    <property type="entry name" value="TPR-like"/>
    <property type="match status" value="5"/>
</dbReference>
<evidence type="ECO:0000256" key="1">
    <source>
        <dbReference type="ARBA" id="ARBA00022737"/>
    </source>
</evidence>
<evidence type="ECO:0000256" key="3">
    <source>
        <dbReference type="PROSITE-ProRule" id="PRU00339"/>
    </source>
</evidence>
<dbReference type="GO" id="GO:0055087">
    <property type="term" value="C:Ski complex"/>
    <property type="evidence" value="ECO:0007669"/>
    <property type="project" value="InterPro"/>
</dbReference>
<dbReference type="Proteomes" id="UP001164286">
    <property type="component" value="Unassembled WGS sequence"/>
</dbReference>
<dbReference type="PANTHER" id="PTHR15704">
    <property type="entry name" value="SUPERKILLER 3 PROTEIN-RELATED"/>
    <property type="match status" value="1"/>
</dbReference>
<feature type="compositionally biased region" description="Low complexity" evidence="4">
    <location>
        <begin position="291"/>
        <end position="315"/>
    </location>
</feature>
<proteinExistence type="predicted"/>
<comment type="caution">
    <text evidence="5">The sequence shown here is derived from an EMBL/GenBank/DDBJ whole genome shotgun (WGS) entry which is preliminary data.</text>
</comment>
<evidence type="ECO:0000256" key="2">
    <source>
        <dbReference type="ARBA" id="ARBA00022803"/>
    </source>
</evidence>
<evidence type="ECO:0000256" key="4">
    <source>
        <dbReference type="SAM" id="MobiDB-lite"/>
    </source>
</evidence>
<dbReference type="InterPro" id="IPR011990">
    <property type="entry name" value="TPR-like_helical_dom_sf"/>
</dbReference>
<protein>
    <recommendedName>
        <fullName evidence="7">Superkiller protein 3</fullName>
    </recommendedName>
</protein>
<feature type="region of interest" description="Disordered" evidence="4">
    <location>
        <begin position="290"/>
        <end position="331"/>
    </location>
</feature>
<feature type="repeat" description="TPR" evidence="3">
    <location>
        <begin position="791"/>
        <end position="824"/>
    </location>
</feature>
<evidence type="ECO:0008006" key="7">
    <source>
        <dbReference type="Google" id="ProtNLM"/>
    </source>
</evidence>
<dbReference type="InterPro" id="IPR019734">
    <property type="entry name" value="TPR_rpt"/>
</dbReference>
<dbReference type="Pfam" id="PF13432">
    <property type="entry name" value="TPR_16"/>
    <property type="match status" value="1"/>
</dbReference>
<keyword evidence="6" id="KW-1185">Reference proteome</keyword>
<feature type="repeat" description="TPR" evidence="3">
    <location>
        <begin position="1111"/>
        <end position="1144"/>
    </location>
</feature>
<dbReference type="EMBL" id="JAKWFO010000016">
    <property type="protein sequence ID" value="KAI9631935.1"/>
    <property type="molecule type" value="Genomic_DNA"/>
</dbReference>
<dbReference type="RefSeq" id="XP_052941712.1">
    <property type="nucleotide sequence ID" value="XM_053089232.1"/>
</dbReference>
<keyword evidence="1" id="KW-0677">Repeat</keyword>
<dbReference type="GeneID" id="77728437"/>
<gene>
    <name evidence="5" type="ORF">MKK02DRAFT_35655</name>
</gene>
<feature type="repeat" description="TPR" evidence="3">
    <location>
        <begin position="825"/>
        <end position="858"/>
    </location>
</feature>
<accession>A0AA38LQI6</accession>
<feature type="region of interest" description="Disordered" evidence="4">
    <location>
        <begin position="1547"/>
        <end position="1585"/>
    </location>
</feature>
<dbReference type="GO" id="GO:0006401">
    <property type="term" value="P:RNA catabolic process"/>
    <property type="evidence" value="ECO:0007669"/>
    <property type="project" value="InterPro"/>
</dbReference>
<name>A0AA38LQI6_9TREE</name>
<dbReference type="InterPro" id="IPR039226">
    <property type="entry name" value="Ski3/TTC37"/>
</dbReference>
<feature type="compositionally biased region" description="Basic and acidic residues" evidence="4">
    <location>
        <begin position="1553"/>
        <end position="1585"/>
    </location>
</feature>
<evidence type="ECO:0000313" key="6">
    <source>
        <dbReference type="Proteomes" id="UP001164286"/>
    </source>
</evidence>
<sequence length="1585" mass="175477">MSTKKAIKSIKSQIEEKNHETALYEATALLKSLKKEEPEVPQVLCLRGLALNSLERSAEAEKCYAQAYKIAPGHPLATTALTKLYEKQKEWAKLCRFLETIVQETYNSNDREGCAKALQQLLVLRQQHGPEDRLIATLHLLLPSSPLVPLIRDIPAPAGTYTPLAAPLYPPMIATHVPTLPSPLPHALHLVSSLPLLMYLLVRQEHLIHTKLESDVKAARMKLGKKSEKETRRDVECDVLGGELGMELVELLKEVAAHPSVEESVRREVEIRECEFWRKLVGVLPVESARPGAPGAKAKPTKATAPPSDDSSIDLPPAPLFEHSSPPKPTKAEALSRAQALADGFILLKVGGPAEASYQFALDGLDQADIYYPLDLLHQYATLFPDSSLTAFIDDYCRWFKLPLPDPEEDDVGENADRPDGSAKKDEKKAKGHKAWKKKNGMNAKDRRRVRRTAGKEGTLEEDVEGEEREELVASMTKVLDKLPTSIFAHWVMAAISVHEEDWANAVAYAEKARILLRDLEGERGISMPITKSSLDTVLGLALVPYFPPKHHTRASRLLNGVLSTDQANTAARFARAQVFQYAGNWNEARKNFQKILDLPEPTEGSNVREEQQRRVAAREEVAWCLVNEGSLEGGREILEAIVQERDEKWEADGKKEGQDALIRARAWWRLGRTEWLIGDDEAKANAEEWFSASLRAMPTFAPSFTSLGVLYESASPPDAERAIKCFQKAFELDATEAEAAEKLARGYADEDEWALVRTIAMRVMEGEGGVEGVRGGEVLSGKERFAPKNGWAWKALGSTEMHYKNYAKAAQAFQIALRASPDDMSLYLLLGESYVKCGRHVAAIKTLERVLEVDSTNWMARYDIGDIQYELGNFDVAITAFEELVHEKPEEIGALGGLAQAQLAMGRKMVDGGFRERARTAFIQAIQVADRVLKLDRTWRAWGWKIVGDAAFEVGNLAGAIDEDVAEAALRSVMEWLVKDDEDKRSTVPGLGHPSTLLSAAVSAENFVSRSAVFAFAYRSYLLRDERSNVSMSALYDLATSLHALSQRTKDEKERRELVKSAVTTIRLALEKDAGDERLWNALAVLCTDGGEQVAQHAYVISLELYQKDPITWTNLGYLYLRLDDRELANQCFLKAQVIDPDYAKAWLGQGLLAERNKDRDHARGIFAHSVTLSAGALLECDLAAAALIFERYLTTQWLDIGELHQPAFALKRYVQQRPADSAAVHLYGLICERLGLIAEAVSAFERATTLLEEEFEATETTAIEIRYSIALANLGRARLAAKAYDEALSAYTNCWELIEGSQESQVSGLRVQVKLGQALAQCWLDETEASLELFQQSLDEAEGSGVPGLKEEVAVLLARTLWGMGAEGQEMAKSHLMECLSGDSPSLKVIATLGAIAISTSDDDLLEAVSSELSSLPAHKRAEDRADLAGLVLSTNSVIHGEVEEALSSLATALQTDPWNTEIRARLAKMYLSTGQTEDAANILLMDMRDTEGALVGLRGVSRVMNVDSDGFGEVQRGVRARPWEDRPWEELGWARGIMHESGIELGGETNEARIEAGEGAKKAEPHEDKDEVVTEREKDEWW</sequence>
<keyword evidence="2 3" id="KW-0802">TPR repeat</keyword>
<feature type="region of interest" description="Disordered" evidence="4">
    <location>
        <begin position="407"/>
        <end position="465"/>
    </location>
</feature>
<feature type="compositionally biased region" description="Basic residues" evidence="4">
    <location>
        <begin position="430"/>
        <end position="453"/>
    </location>
</feature>
<dbReference type="PROSITE" id="PS50005">
    <property type="entry name" value="TPR"/>
    <property type="match status" value="4"/>
</dbReference>
<dbReference type="Gene3D" id="1.25.40.10">
    <property type="entry name" value="Tetratricopeptide repeat domain"/>
    <property type="match status" value="6"/>
</dbReference>
<organism evidence="5 6">
    <name type="scientific">Dioszegia hungarica</name>
    <dbReference type="NCBI Taxonomy" id="4972"/>
    <lineage>
        <taxon>Eukaryota</taxon>
        <taxon>Fungi</taxon>
        <taxon>Dikarya</taxon>
        <taxon>Basidiomycota</taxon>
        <taxon>Agaricomycotina</taxon>
        <taxon>Tremellomycetes</taxon>
        <taxon>Tremellales</taxon>
        <taxon>Bulleribasidiaceae</taxon>
        <taxon>Dioszegia</taxon>
    </lineage>
</organism>